<keyword evidence="5" id="KW-0653">Protein transport</keyword>
<evidence type="ECO:0000256" key="7">
    <source>
        <dbReference type="ARBA" id="ARBA00023034"/>
    </source>
</evidence>
<comment type="subcellular location">
    <subcellularLocation>
        <location evidence="1">Golgi apparatus membrane</location>
        <topology evidence="1">Multi-pass membrane protein</topology>
    </subcellularLocation>
</comment>
<dbReference type="Pfam" id="PF09801">
    <property type="entry name" value="SYS1"/>
    <property type="match status" value="1"/>
</dbReference>
<organism evidence="11 12">
    <name type="scientific">Coemansia biformis</name>
    <dbReference type="NCBI Taxonomy" id="1286918"/>
    <lineage>
        <taxon>Eukaryota</taxon>
        <taxon>Fungi</taxon>
        <taxon>Fungi incertae sedis</taxon>
        <taxon>Zoopagomycota</taxon>
        <taxon>Kickxellomycotina</taxon>
        <taxon>Kickxellomycetes</taxon>
        <taxon>Kickxellales</taxon>
        <taxon>Kickxellaceae</taxon>
        <taxon>Coemansia</taxon>
    </lineage>
</organism>
<feature type="compositionally biased region" description="Polar residues" evidence="9">
    <location>
        <begin position="223"/>
        <end position="251"/>
    </location>
</feature>
<dbReference type="InterPro" id="IPR019185">
    <property type="entry name" value="Integral_membrane_SYS1-rel"/>
</dbReference>
<keyword evidence="7" id="KW-0333">Golgi apparatus</keyword>
<dbReference type="GO" id="GO:0005802">
    <property type="term" value="C:trans-Golgi network"/>
    <property type="evidence" value="ECO:0007669"/>
    <property type="project" value="TreeGrafter"/>
</dbReference>
<feature type="compositionally biased region" description="Basic and acidic residues" evidence="9">
    <location>
        <begin position="159"/>
        <end position="177"/>
    </location>
</feature>
<protein>
    <submittedName>
        <fullName evidence="11">Integral membrane protein of the Golgi</fullName>
    </submittedName>
</protein>
<evidence type="ECO:0000313" key="12">
    <source>
        <dbReference type="Proteomes" id="UP001143981"/>
    </source>
</evidence>
<evidence type="ECO:0000256" key="3">
    <source>
        <dbReference type="ARBA" id="ARBA00022448"/>
    </source>
</evidence>
<evidence type="ECO:0000256" key="4">
    <source>
        <dbReference type="ARBA" id="ARBA00022692"/>
    </source>
</evidence>
<comment type="caution">
    <text evidence="11">The sequence shown here is derived from an EMBL/GenBank/DDBJ whole genome shotgun (WGS) entry which is preliminary data.</text>
</comment>
<evidence type="ECO:0000256" key="1">
    <source>
        <dbReference type="ARBA" id="ARBA00004653"/>
    </source>
</evidence>
<reference evidence="11" key="1">
    <citation type="submission" date="2022-07" db="EMBL/GenBank/DDBJ databases">
        <title>Phylogenomic reconstructions and comparative analyses of Kickxellomycotina fungi.</title>
        <authorList>
            <person name="Reynolds N.K."/>
            <person name="Stajich J.E."/>
            <person name="Barry K."/>
            <person name="Grigoriev I.V."/>
            <person name="Crous P."/>
            <person name="Smith M.E."/>
        </authorList>
    </citation>
    <scope>NUCLEOTIDE SEQUENCE</scope>
    <source>
        <strain evidence="11">BCRC 34381</strain>
    </source>
</reference>
<feature type="transmembrane region" description="Helical" evidence="10">
    <location>
        <begin position="119"/>
        <end position="141"/>
    </location>
</feature>
<dbReference type="GO" id="GO:0006895">
    <property type="term" value="P:Golgi to endosome transport"/>
    <property type="evidence" value="ECO:0007669"/>
    <property type="project" value="TreeGrafter"/>
</dbReference>
<feature type="transmembrane region" description="Helical" evidence="10">
    <location>
        <begin position="63"/>
        <end position="85"/>
    </location>
</feature>
<dbReference type="PANTHER" id="PTHR12952">
    <property type="entry name" value="SYS1"/>
    <property type="match status" value="1"/>
</dbReference>
<evidence type="ECO:0000256" key="6">
    <source>
        <dbReference type="ARBA" id="ARBA00022989"/>
    </source>
</evidence>
<proteinExistence type="inferred from homology"/>
<sequence length="267" mass="28776">MAEYSTFRRTAWDPILIVAQIVTLQCFGYSTFSVLMAFASMLTELRLGPQLLFDGRLVRGYTVEGWVVGVGLLSRGAANILPLVYIVVRSRLCVDFSLTFFAVHLILVWWHQGTPPLTLLWWAAVGASGALMAVGGRAACLRRELLPIAIRSYMPMRPPEAHSDHGGPAGAEEHELETRRLEAAATEELFDASRVASGALPRTSTSASDGWSNDDRGTDTNDDSNGSARPSATPGTPWQKHQPQPAPSGSATPLAIHTPAPKGNKGD</sequence>
<evidence type="ECO:0000256" key="9">
    <source>
        <dbReference type="SAM" id="MobiDB-lite"/>
    </source>
</evidence>
<feature type="transmembrane region" description="Helical" evidence="10">
    <location>
        <begin position="21"/>
        <end position="43"/>
    </location>
</feature>
<dbReference type="GO" id="GO:0034067">
    <property type="term" value="P:protein localization to Golgi apparatus"/>
    <property type="evidence" value="ECO:0007669"/>
    <property type="project" value="TreeGrafter"/>
</dbReference>
<keyword evidence="3" id="KW-0813">Transport</keyword>
<dbReference type="GO" id="GO:0043001">
    <property type="term" value="P:Golgi to plasma membrane protein transport"/>
    <property type="evidence" value="ECO:0007669"/>
    <property type="project" value="TreeGrafter"/>
</dbReference>
<evidence type="ECO:0000256" key="2">
    <source>
        <dbReference type="ARBA" id="ARBA00008160"/>
    </source>
</evidence>
<feature type="region of interest" description="Disordered" evidence="9">
    <location>
        <begin position="192"/>
        <end position="267"/>
    </location>
</feature>
<dbReference type="OrthoDB" id="542931at2759"/>
<dbReference type="Proteomes" id="UP001143981">
    <property type="component" value="Unassembled WGS sequence"/>
</dbReference>
<dbReference type="GO" id="GO:0005829">
    <property type="term" value="C:cytosol"/>
    <property type="evidence" value="ECO:0007669"/>
    <property type="project" value="GOC"/>
</dbReference>
<evidence type="ECO:0000256" key="5">
    <source>
        <dbReference type="ARBA" id="ARBA00022927"/>
    </source>
</evidence>
<dbReference type="PANTHER" id="PTHR12952:SF0">
    <property type="entry name" value="PROTEIN SYS1 HOMOLOG"/>
    <property type="match status" value="1"/>
</dbReference>
<keyword evidence="8 10" id="KW-0472">Membrane</keyword>
<feature type="transmembrane region" description="Helical" evidence="10">
    <location>
        <begin position="92"/>
        <end position="113"/>
    </location>
</feature>
<name>A0A9W7YAX9_9FUNG</name>
<evidence type="ECO:0000313" key="11">
    <source>
        <dbReference type="EMBL" id="KAJ1726874.1"/>
    </source>
</evidence>
<dbReference type="EMBL" id="JANBOI010001325">
    <property type="protein sequence ID" value="KAJ1726874.1"/>
    <property type="molecule type" value="Genomic_DNA"/>
</dbReference>
<comment type="similarity">
    <text evidence="2">Belongs to the SYS1 family.</text>
</comment>
<dbReference type="GO" id="GO:0000139">
    <property type="term" value="C:Golgi membrane"/>
    <property type="evidence" value="ECO:0007669"/>
    <property type="project" value="UniProtKB-SubCell"/>
</dbReference>
<gene>
    <name evidence="11" type="primary">SYS1_2</name>
    <name evidence="11" type="ORF">LPJ61_004904</name>
</gene>
<accession>A0A9W7YAX9</accession>
<keyword evidence="12" id="KW-1185">Reference proteome</keyword>
<keyword evidence="4 10" id="KW-0812">Transmembrane</keyword>
<keyword evidence="6 10" id="KW-1133">Transmembrane helix</keyword>
<evidence type="ECO:0000256" key="10">
    <source>
        <dbReference type="SAM" id="Phobius"/>
    </source>
</evidence>
<feature type="region of interest" description="Disordered" evidence="9">
    <location>
        <begin position="157"/>
        <end position="177"/>
    </location>
</feature>
<feature type="compositionally biased region" description="Polar residues" evidence="9">
    <location>
        <begin position="202"/>
        <end position="211"/>
    </location>
</feature>
<dbReference type="AlphaFoldDB" id="A0A9W7YAX9"/>
<evidence type="ECO:0000256" key="8">
    <source>
        <dbReference type="ARBA" id="ARBA00023136"/>
    </source>
</evidence>